<dbReference type="InterPro" id="IPR046357">
    <property type="entry name" value="PPIase_dom_sf"/>
</dbReference>
<dbReference type="Pfam" id="PF05698">
    <property type="entry name" value="Trigger_C"/>
    <property type="match status" value="1"/>
</dbReference>
<evidence type="ECO:0000313" key="13">
    <source>
        <dbReference type="Proteomes" id="UP000470082"/>
    </source>
</evidence>
<dbReference type="EMBL" id="VUMM01000021">
    <property type="protein sequence ID" value="MSS02122.1"/>
    <property type="molecule type" value="Genomic_DNA"/>
</dbReference>
<evidence type="ECO:0000256" key="4">
    <source>
        <dbReference type="ARBA" id="ARBA00022618"/>
    </source>
</evidence>
<dbReference type="RefSeq" id="WP_154461042.1">
    <property type="nucleotide sequence ID" value="NZ_JAQYTQ010000001.1"/>
</dbReference>
<evidence type="ECO:0000256" key="9">
    <source>
        <dbReference type="ARBA" id="ARBA00024849"/>
    </source>
</evidence>
<evidence type="ECO:0000256" key="3">
    <source>
        <dbReference type="ARBA" id="ARBA00005464"/>
    </source>
</evidence>
<keyword evidence="7 10" id="KW-0413">Isomerase</keyword>
<reference evidence="12 13" key="1">
    <citation type="submission" date="2019-08" db="EMBL/GenBank/DDBJ databases">
        <title>In-depth cultivation of the pig gut microbiome towards novel bacterial diversity and tailored functional studies.</title>
        <authorList>
            <person name="Wylensek D."/>
            <person name="Hitch T.C.A."/>
            <person name="Clavel T."/>
        </authorList>
    </citation>
    <scope>NUCLEOTIDE SEQUENCE [LARGE SCALE GENOMIC DNA]</scope>
    <source>
        <strain evidence="12 13">LKV-178-WT-2G</strain>
    </source>
</reference>
<feature type="domain" description="PPIase FKBP-type" evidence="11">
    <location>
        <begin position="49"/>
        <end position="120"/>
    </location>
</feature>
<dbReference type="InterPro" id="IPR001179">
    <property type="entry name" value="PPIase_FKBP_dom"/>
</dbReference>
<comment type="catalytic activity">
    <reaction evidence="1 10">
        <text>[protein]-peptidylproline (omega=180) = [protein]-peptidylproline (omega=0)</text>
        <dbReference type="Rhea" id="RHEA:16237"/>
        <dbReference type="Rhea" id="RHEA-COMP:10747"/>
        <dbReference type="Rhea" id="RHEA-COMP:10748"/>
        <dbReference type="ChEBI" id="CHEBI:83833"/>
        <dbReference type="ChEBI" id="CHEBI:83834"/>
        <dbReference type="EC" id="5.2.1.8"/>
    </reaction>
</comment>
<sequence length="315" mass="36005">MEIKIGNYKGIEVEVKKVECSQEMVERQVQYTLNQNPVKESKEGTIEKGDTALFDFKGMKDGVAFDGGTAENYEMVIGSGQFIPGFEDQMIGMGKGEEKDLHVTFPENYQEKSLAGQPVIFKVKVHDIYNTKPAELNDEFVQSLHLPEVKNVDEFYAYLKAYLSNEAQKQTDEHVQDAVFDILMNTVEGDLPEDLIQTALNQQVTRIEAQLQQQGVTLDQYLQMVGQSREDIIEQFRDFAIKQVRLEVALMEVARLENIIDVEEEIEEQMKLIAASYNVDIETVKQQIPHDELETEMKLMKASQIVLENAIIHYI</sequence>
<evidence type="ECO:0000256" key="10">
    <source>
        <dbReference type="PROSITE-ProRule" id="PRU00277"/>
    </source>
</evidence>
<comment type="subcellular location">
    <subcellularLocation>
        <location evidence="2">Cytoplasm</location>
    </subcellularLocation>
</comment>
<dbReference type="InterPro" id="IPR027304">
    <property type="entry name" value="Trigger_fact/SurA_dom_sf"/>
</dbReference>
<comment type="function">
    <text evidence="9">Involved in protein export. Acts as a chaperone by maintaining the newly synthesized protein in an open conformation. Functions as a peptidyl-prolyl cis-trans isomerase.</text>
</comment>
<dbReference type="SUPFAM" id="SSF109998">
    <property type="entry name" value="Triger factor/SurA peptide-binding domain-like"/>
    <property type="match status" value="1"/>
</dbReference>
<keyword evidence="4" id="KW-0132">Cell division</keyword>
<dbReference type="GO" id="GO:0003755">
    <property type="term" value="F:peptidyl-prolyl cis-trans isomerase activity"/>
    <property type="evidence" value="ECO:0007669"/>
    <property type="project" value="UniProtKB-KW"/>
</dbReference>
<evidence type="ECO:0000256" key="2">
    <source>
        <dbReference type="ARBA" id="ARBA00004496"/>
    </source>
</evidence>
<evidence type="ECO:0000313" key="12">
    <source>
        <dbReference type="EMBL" id="MSS02122.1"/>
    </source>
</evidence>
<dbReference type="GO" id="GO:0005737">
    <property type="term" value="C:cytoplasm"/>
    <property type="evidence" value="ECO:0007669"/>
    <property type="project" value="UniProtKB-SubCell"/>
</dbReference>
<dbReference type="EC" id="5.2.1.8" evidence="10"/>
<keyword evidence="13" id="KW-1185">Reference proteome</keyword>
<proteinExistence type="inferred from homology"/>
<dbReference type="InterPro" id="IPR005215">
    <property type="entry name" value="Trig_fac"/>
</dbReference>
<evidence type="ECO:0000256" key="5">
    <source>
        <dbReference type="ARBA" id="ARBA00023110"/>
    </source>
</evidence>
<dbReference type="GO" id="GO:0006457">
    <property type="term" value="P:protein folding"/>
    <property type="evidence" value="ECO:0007669"/>
    <property type="project" value="InterPro"/>
</dbReference>
<keyword evidence="6" id="KW-0143">Chaperone</keyword>
<evidence type="ECO:0000256" key="7">
    <source>
        <dbReference type="ARBA" id="ARBA00023235"/>
    </source>
</evidence>
<keyword evidence="5 10" id="KW-0697">Rotamase</keyword>
<comment type="caution">
    <text evidence="12">The sequence shown here is derived from an EMBL/GenBank/DDBJ whole genome shotgun (WGS) entry which is preliminary data.</text>
</comment>
<dbReference type="AlphaFoldDB" id="A0A7X2N457"/>
<evidence type="ECO:0000259" key="11">
    <source>
        <dbReference type="PROSITE" id="PS50059"/>
    </source>
</evidence>
<dbReference type="GO" id="GO:0015031">
    <property type="term" value="P:protein transport"/>
    <property type="evidence" value="ECO:0007669"/>
    <property type="project" value="InterPro"/>
</dbReference>
<dbReference type="GO" id="GO:0051301">
    <property type="term" value="P:cell division"/>
    <property type="evidence" value="ECO:0007669"/>
    <property type="project" value="UniProtKB-KW"/>
</dbReference>
<dbReference type="InterPro" id="IPR008880">
    <property type="entry name" value="Trigger_fac_C"/>
</dbReference>
<dbReference type="Gene3D" id="3.10.50.40">
    <property type="match status" value="1"/>
</dbReference>
<evidence type="ECO:0000256" key="6">
    <source>
        <dbReference type="ARBA" id="ARBA00023186"/>
    </source>
</evidence>
<dbReference type="Proteomes" id="UP000470082">
    <property type="component" value="Unassembled WGS sequence"/>
</dbReference>
<protein>
    <recommendedName>
        <fullName evidence="10">peptidylprolyl isomerase</fullName>
        <ecNumber evidence="10">5.2.1.8</ecNumber>
    </recommendedName>
</protein>
<dbReference type="InterPro" id="IPR037041">
    <property type="entry name" value="Trigger_fac_C_sf"/>
</dbReference>
<evidence type="ECO:0000256" key="1">
    <source>
        <dbReference type="ARBA" id="ARBA00000971"/>
    </source>
</evidence>
<dbReference type="Pfam" id="PF00254">
    <property type="entry name" value="FKBP_C"/>
    <property type="match status" value="1"/>
</dbReference>
<dbReference type="Gene3D" id="1.10.3120.10">
    <property type="entry name" value="Trigger factor, C-terminal domain"/>
    <property type="match status" value="1"/>
</dbReference>
<keyword evidence="8" id="KW-0131">Cell cycle</keyword>
<accession>A0A7X2N457</accession>
<dbReference type="FunFam" id="3.10.50.40:FF:000001">
    <property type="entry name" value="Trigger factor"/>
    <property type="match status" value="1"/>
</dbReference>
<comment type="similarity">
    <text evidence="3">Belongs to the FKBP-type PPIase family. Tig subfamily.</text>
</comment>
<gene>
    <name evidence="12" type="primary">tig</name>
    <name evidence="12" type="ORF">FYJ50_08480</name>
</gene>
<name>A0A7X2N457_9FIRM</name>
<dbReference type="NCBIfam" id="TIGR00115">
    <property type="entry name" value="tig"/>
    <property type="match status" value="1"/>
</dbReference>
<dbReference type="PROSITE" id="PS50059">
    <property type="entry name" value="FKBP_PPIASE"/>
    <property type="match status" value="1"/>
</dbReference>
<organism evidence="12 13">
    <name type="scientific">Floccifex porci</name>
    <dbReference type="NCBI Taxonomy" id="2606629"/>
    <lineage>
        <taxon>Bacteria</taxon>
        <taxon>Bacillati</taxon>
        <taxon>Bacillota</taxon>
        <taxon>Erysipelotrichia</taxon>
        <taxon>Erysipelotrichales</taxon>
        <taxon>Erysipelotrichaceae</taxon>
        <taxon>Floccifex</taxon>
    </lineage>
</organism>
<evidence type="ECO:0000256" key="8">
    <source>
        <dbReference type="ARBA" id="ARBA00023306"/>
    </source>
</evidence>
<dbReference type="SUPFAM" id="SSF54534">
    <property type="entry name" value="FKBP-like"/>
    <property type="match status" value="1"/>
</dbReference>